<dbReference type="Gene3D" id="6.10.250.2620">
    <property type="match status" value="1"/>
</dbReference>
<comment type="caution">
    <text evidence="10">The sequence shown here is derived from an EMBL/GenBank/DDBJ whole genome shotgun (WGS) entry which is preliminary data.</text>
</comment>
<reference evidence="10" key="1">
    <citation type="journal article" date="2023" name="Mol. Phylogenet. Evol.">
        <title>Genome-scale phylogeny and comparative genomics of the fungal order Sordariales.</title>
        <authorList>
            <person name="Hensen N."/>
            <person name="Bonometti L."/>
            <person name="Westerberg I."/>
            <person name="Brannstrom I.O."/>
            <person name="Guillou S."/>
            <person name="Cros-Aarteil S."/>
            <person name="Calhoun S."/>
            <person name="Haridas S."/>
            <person name="Kuo A."/>
            <person name="Mondo S."/>
            <person name="Pangilinan J."/>
            <person name="Riley R."/>
            <person name="LaButti K."/>
            <person name="Andreopoulos B."/>
            <person name="Lipzen A."/>
            <person name="Chen C."/>
            <person name="Yan M."/>
            <person name="Daum C."/>
            <person name="Ng V."/>
            <person name="Clum A."/>
            <person name="Steindorff A."/>
            <person name="Ohm R.A."/>
            <person name="Martin F."/>
            <person name="Silar P."/>
            <person name="Natvig D.O."/>
            <person name="Lalanne C."/>
            <person name="Gautier V."/>
            <person name="Ament-Velasquez S.L."/>
            <person name="Kruys A."/>
            <person name="Hutchinson M.I."/>
            <person name="Powell A.J."/>
            <person name="Barry K."/>
            <person name="Miller A.N."/>
            <person name="Grigoriev I.V."/>
            <person name="Debuchy R."/>
            <person name="Gladieux P."/>
            <person name="Hiltunen Thoren M."/>
            <person name="Johannesson H."/>
        </authorList>
    </citation>
    <scope>NUCLEOTIDE SEQUENCE</scope>
    <source>
        <strain evidence="10">PSN293</strain>
    </source>
</reference>
<evidence type="ECO:0000256" key="1">
    <source>
        <dbReference type="ARBA" id="ARBA00004123"/>
    </source>
</evidence>
<evidence type="ECO:0000256" key="3">
    <source>
        <dbReference type="ARBA" id="ARBA00019610"/>
    </source>
</evidence>
<dbReference type="GO" id="GO:0070847">
    <property type="term" value="C:core mediator complex"/>
    <property type="evidence" value="ECO:0007669"/>
    <property type="project" value="TreeGrafter"/>
</dbReference>
<dbReference type="PANTHER" id="PTHR13114">
    <property type="entry name" value="MEDIATOR OF RNA POLYMERASE II TRANSCRIPTION SUBUNIT 17"/>
    <property type="match status" value="1"/>
</dbReference>
<accession>A0AAN6YI13</accession>
<keyword evidence="5 8" id="KW-0804">Transcription</keyword>
<evidence type="ECO:0000256" key="7">
    <source>
        <dbReference type="ARBA" id="ARBA00032014"/>
    </source>
</evidence>
<keyword evidence="8" id="KW-0010">Activator</keyword>
<dbReference type="GO" id="GO:0016592">
    <property type="term" value="C:mediator complex"/>
    <property type="evidence" value="ECO:0007669"/>
    <property type="project" value="InterPro"/>
</dbReference>
<evidence type="ECO:0000256" key="6">
    <source>
        <dbReference type="ARBA" id="ARBA00023242"/>
    </source>
</evidence>
<dbReference type="GO" id="GO:0006357">
    <property type="term" value="P:regulation of transcription by RNA polymerase II"/>
    <property type="evidence" value="ECO:0007669"/>
    <property type="project" value="InterPro"/>
</dbReference>
<name>A0AAN6YI13_9PEZI</name>
<feature type="region of interest" description="Disordered" evidence="9">
    <location>
        <begin position="35"/>
        <end position="77"/>
    </location>
</feature>
<keyword evidence="6 8" id="KW-0539">Nucleus</keyword>
<dbReference type="PANTHER" id="PTHR13114:SF7">
    <property type="entry name" value="MEDIATOR OF RNA POLYMERASE II TRANSCRIPTION SUBUNIT 17"/>
    <property type="match status" value="1"/>
</dbReference>
<reference evidence="10" key="2">
    <citation type="submission" date="2023-05" db="EMBL/GenBank/DDBJ databases">
        <authorList>
            <consortium name="Lawrence Berkeley National Laboratory"/>
            <person name="Steindorff A."/>
            <person name="Hensen N."/>
            <person name="Bonometti L."/>
            <person name="Westerberg I."/>
            <person name="Brannstrom I.O."/>
            <person name="Guillou S."/>
            <person name="Cros-Aarteil S."/>
            <person name="Calhoun S."/>
            <person name="Haridas S."/>
            <person name="Kuo A."/>
            <person name="Mondo S."/>
            <person name="Pangilinan J."/>
            <person name="Riley R."/>
            <person name="Labutti K."/>
            <person name="Andreopoulos B."/>
            <person name="Lipzen A."/>
            <person name="Chen C."/>
            <person name="Yanf M."/>
            <person name="Daum C."/>
            <person name="Ng V."/>
            <person name="Clum A."/>
            <person name="Ohm R."/>
            <person name="Martin F."/>
            <person name="Silar P."/>
            <person name="Natvig D."/>
            <person name="Lalanne C."/>
            <person name="Gautier V."/>
            <person name="Ament-Velasquez S.L."/>
            <person name="Kruys A."/>
            <person name="Hutchinson M.I."/>
            <person name="Powell A.J."/>
            <person name="Barry K."/>
            <person name="Miller A.N."/>
            <person name="Grigoriev I.V."/>
            <person name="Debuchy R."/>
            <person name="Gladieux P."/>
            <person name="Thoren M.H."/>
            <person name="Johannesson H."/>
        </authorList>
    </citation>
    <scope>NUCLEOTIDE SEQUENCE</scope>
    <source>
        <strain evidence="10">PSN293</strain>
    </source>
</reference>
<dbReference type="Proteomes" id="UP001301769">
    <property type="component" value="Unassembled WGS sequence"/>
</dbReference>
<comment type="similarity">
    <text evidence="2 8">Belongs to the Mediator complex subunit 17 family.</text>
</comment>
<dbReference type="EMBL" id="MU858050">
    <property type="protein sequence ID" value="KAK4219056.1"/>
    <property type="molecule type" value="Genomic_DNA"/>
</dbReference>
<evidence type="ECO:0000313" key="11">
    <source>
        <dbReference type="Proteomes" id="UP001301769"/>
    </source>
</evidence>
<evidence type="ECO:0000256" key="5">
    <source>
        <dbReference type="ARBA" id="ARBA00023163"/>
    </source>
</evidence>
<evidence type="ECO:0000313" key="10">
    <source>
        <dbReference type="EMBL" id="KAK4219056.1"/>
    </source>
</evidence>
<evidence type="ECO:0000256" key="4">
    <source>
        <dbReference type="ARBA" id="ARBA00023015"/>
    </source>
</evidence>
<dbReference type="Pfam" id="PF10156">
    <property type="entry name" value="Med17"/>
    <property type="match status" value="1"/>
</dbReference>
<dbReference type="AlphaFoldDB" id="A0AAN6YI13"/>
<comment type="subunit">
    <text evidence="8">Component of the Mediator complex.</text>
</comment>
<protein>
    <recommendedName>
        <fullName evidence="3 8">Mediator of RNA polymerase II transcription subunit 17</fullName>
    </recommendedName>
    <alternativeName>
        <fullName evidence="7 8">Mediator complex subunit 17</fullName>
    </alternativeName>
</protein>
<comment type="subcellular location">
    <subcellularLocation>
        <location evidence="1 8">Nucleus</location>
    </subcellularLocation>
</comment>
<dbReference type="InterPro" id="IPR019313">
    <property type="entry name" value="Mediator_Med17"/>
</dbReference>
<feature type="compositionally biased region" description="Acidic residues" evidence="9">
    <location>
        <begin position="48"/>
        <end position="72"/>
    </location>
</feature>
<sequence>MDRPLALQPPPGPTRAPKTIAEFIRLTNATDPNRFRLLRQKKRPAKDELDDTAGEDADLGQDVDMADAEESDESPKSKDIVAARDELIFNIRAAHSTAAITLEFLSLLLSKENPAQAVTTMSNELREMVGIGTLGATVLDSPSTMVKDRVADHKLTAIGKRLLVVNKAADSIRAVATRLQKEVSLETKYWAEVMAVSEKGWSTFRLPQEPQTMGVMIGFSSAAPEFKSASIVPMRRTEDGSVRLEHGKLGGLSKRLQVSVLKNGVVVGKSSLPNALAEDAPFEDHVRDSRDTLFALELWHELNREGRTLLGRGIQLQHSAVAFLVDSTKAIELKLVSLEEGGVDSPSGPQSEDDLAETISLTLHLLLSNAHRQNEVRRVEQAIPGANRGPAPPYPLLLPVVTKAKHDEAINLCMSSLLEITRVIRAATLPSSFTMNEPPIRMPTHVPPSEALLEFMINPPEVQFDLTITSESVVRIIAKSSQKHGTRYLVSLPSVTPDTQNPLAEWFPPDSRDSAGRFSDGMYDSPEKLFWYLESAIPRALTLYYLRVGKELGPGEVIDGRKTTKWILDPSGRRIADDNTDQYGVTFDFSRDDFTGACELQVTGSYVEDGRPVVKNWRWTAGSFGVGSLEEIVRSVLSNGPES</sequence>
<evidence type="ECO:0000256" key="9">
    <source>
        <dbReference type="SAM" id="MobiDB-lite"/>
    </source>
</evidence>
<proteinExistence type="inferred from homology"/>
<keyword evidence="11" id="KW-1185">Reference proteome</keyword>
<gene>
    <name evidence="8" type="primary">MED17</name>
    <name evidence="10" type="ORF">QBC37DRAFT_411139</name>
</gene>
<comment type="function">
    <text evidence="8">Component of the Mediator complex, a coactivator involved in the regulated transcription of nearly all RNA polymerase II-dependent genes. Mediator functions as a bridge to convey information from gene-specific regulatory proteins to the basal RNA polymerase II transcription machinery. Mediator is recruited to promoters by direct interactions with regulatory proteins and serves as a scaffold for the assembly of a functional preinitiation complex with RNA polymerase II and the general transcription factors.</text>
</comment>
<evidence type="ECO:0000256" key="8">
    <source>
        <dbReference type="RuleBase" id="RU364140"/>
    </source>
</evidence>
<organism evidence="10 11">
    <name type="scientific">Rhypophila decipiens</name>
    <dbReference type="NCBI Taxonomy" id="261697"/>
    <lineage>
        <taxon>Eukaryota</taxon>
        <taxon>Fungi</taxon>
        <taxon>Dikarya</taxon>
        <taxon>Ascomycota</taxon>
        <taxon>Pezizomycotina</taxon>
        <taxon>Sordariomycetes</taxon>
        <taxon>Sordariomycetidae</taxon>
        <taxon>Sordariales</taxon>
        <taxon>Naviculisporaceae</taxon>
        <taxon>Rhypophila</taxon>
    </lineage>
</organism>
<keyword evidence="4 8" id="KW-0805">Transcription regulation</keyword>
<dbReference type="GO" id="GO:0003712">
    <property type="term" value="F:transcription coregulator activity"/>
    <property type="evidence" value="ECO:0007669"/>
    <property type="project" value="InterPro"/>
</dbReference>
<evidence type="ECO:0000256" key="2">
    <source>
        <dbReference type="ARBA" id="ARBA00005635"/>
    </source>
</evidence>